<reference evidence="8 9" key="1">
    <citation type="submission" date="2024-06" db="EMBL/GenBank/DDBJ databases">
        <authorList>
            <person name="Kraege A."/>
            <person name="Thomma B."/>
        </authorList>
    </citation>
    <scope>NUCLEOTIDE SEQUENCE [LARGE SCALE GENOMIC DNA]</scope>
</reference>
<name>A0ABP1FIJ9_9CHLO</name>
<evidence type="ECO:0000259" key="7">
    <source>
        <dbReference type="PROSITE" id="PS50125"/>
    </source>
</evidence>
<organism evidence="8 9">
    <name type="scientific">Coccomyxa viridis</name>
    <dbReference type="NCBI Taxonomy" id="1274662"/>
    <lineage>
        <taxon>Eukaryota</taxon>
        <taxon>Viridiplantae</taxon>
        <taxon>Chlorophyta</taxon>
        <taxon>core chlorophytes</taxon>
        <taxon>Trebouxiophyceae</taxon>
        <taxon>Trebouxiophyceae incertae sedis</taxon>
        <taxon>Coccomyxaceae</taxon>
        <taxon>Coccomyxa</taxon>
    </lineage>
</organism>
<evidence type="ECO:0000256" key="5">
    <source>
        <dbReference type="SAM" id="MobiDB-lite"/>
    </source>
</evidence>
<feature type="transmembrane region" description="Helical" evidence="6">
    <location>
        <begin position="145"/>
        <end position="167"/>
    </location>
</feature>
<sequence>MGSASSDQPLIESPGYPAIESHRSAASERPPSPSHSNDSRSSRFRPTMAIVRKAKYRFSTLRSRVMHRSASGSQIGGLQRQESSLSVQLSGGSIFDMLNMDDRASWRAKASHSLEGIYATIAITVVTFVALFMDDFRLAVLPTQLDVSCEYLSGLILVLFCFELTVASMVRTGYFASLYFWIDLAATLSMLLDITRLMDLIFNQSTMAGSPALTRLVQNRVLVRLRQILRVTRIFRLMRVLKLFQQYLIHRENVKFEEESGIVKSSKLKSLPWWDPHARRSRVGQKLSDLTSQRVIVLILAMLIMIPGFNWNSGLYGDYNSNFFGGLSILHDAFLASGNTTGFQQASHFAHAAHGIVDYVQYDRYALVNRETGFIMILIICNSTIGYPGGYERSYWLRTPELAIRRVYTPECGTVDWEQCAQSVAVMDVKWYSQFNSLLNMLRTIFICAVLAAGVFVFNRDASRLVLEPIERMLKKVKDVSENPLAMRQGNKFAKDLREGEPQMETRILESSINKICSLLAVGFGDAGAEVIAENIKNGGDLNAMVPGQKVYAVFGFCDIRQFTDATEVLQEEVMEFVNSIAKIVHMEVSLHGGFPNKNIGDAFLLCWKLPKGINARDLKARLAESRQAETLGLAEEALPQEGTPVASISAAAEKGLPALQPGNKGKFRQSLLVPGRESPRWLSLQQARDLADKALASFVVIQAALKRSRRLWAYCQREDLNQRMPNFAVRMGFGLHVGWAIEGAIGSEYKIDASYLSPNVNMASRLEAATKQFGTSILMSEDFACMLSPQVRRRVRQIDYVTVKGSQQPMGLFTYDVTLERVPTPSQGTYPVLNAPTLTHRDSNISQFSVAASSADFARGPNAPELLDDDIVSYSMSAYNWEYSDHPDLANTWAVDDAFLDLFSQGFTAYREGSWLQARHVLEQTKFMRRTLLGQPLLDGPSATLLNFMAAHEYTAPFSWKGYRELTDK</sequence>
<keyword evidence="4 6" id="KW-0472">Membrane</keyword>
<evidence type="ECO:0000256" key="2">
    <source>
        <dbReference type="ARBA" id="ARBA00022692"/>
    </source>
</evidence>
<dbReference type="PANTHER" id="PTHR43336">
    <property type="entry name" value="OXYGEN SENSOR HISTIDINE KINASE RESPONSE REGULATOR DEVS/DOSS"/>
    <property type="match status" value="1"/>
</dbReference>
<protein>
    <submittedName>
        <fullName evidence="8">G1694 protein</fullName>
    </submittedName>
</protein>
<dbReference type="SUPFAM" id="SSF55073">
    <property type="entry name" value="Nucleotide cyclase"/>
    <property type="match status" value="1"/>
</dbReference>
<evidence type="ECO:0000256" key="1">
    <source>
        <dbReference type="ARBA" id="ARBA00004141"/>
    </source>
</evidence>
<dbReference type="PROSITE" id="PS50125">
    <property type="entry name" value="GUANYLATE_CYCLASE_2"/>
    <property type="match status" value="1"/>
</dbReference>
<dbReference type="InterPro" id="IPR027359">
    <property type="entry name" value="Volt_channel_dom_sf"/>
</dbReference>
<dbReference type="Gene3D" id="1.20.120.350">
    <property type="entry name" value="Voltage-gated potassium channels. Chain C"/>
    <property type="match status" value="1"/>
</dbReference>
<evidence type="ECO:0000256" key="6">
    <source>
        <dbReference type="SAM" id="Phobius"/>
    </source>
</evidence>
<accession>A0ABP1FIJ9</accession>
<feature type="region of interest" description="Disordered" evidence="5">
    <location>
        <begin position="1"/>
        <end position="44"/>
    </location>
</feature>
<dbReference type="InterPro" id="IPR001054">
    <property type="entry name" value="A/G_cyclase"/>
</dbReference>
<keyword evidence="9" id="KW-1185">Reference proteome</keyword>
<feature type="transmembrane region" description="Helical" evidence="6">
    <location>
        <begin position="438"/>
        <end position="458"/>
    </location>
</feature>
<gene>
    <name evidence="8" type="primary">g1694</name>
    <name evidence="8" type="ORF">VP750_LOCUS1448</name>
</gene>
<evidence type="ECO:0000256" key="4">
    <source>
        <dbReference type="ARBA" id="ARBA00023136"/>
    </source>
</evidence>
<evidence type="ECO:0000313" key="9">
    <source>
        <dbReference type="Proteomes" id="UP001497392"/>
    </source>
</evidence>
<feature type="transmembrane region" description="Helical" evidence="6">
    <location>
        <begin position="295"/>
        <end position="313"/>
    </location>
</feature>
<dbReference type="EMBL" id="CAXHTA020000002">
    <property type="protein sequence ID" value="CAL5219789.1"/>
    <property type="molecule type" value="Genomic_DNA"/>
</dbReference>
<comment type="caution">
    <text evidence="8">The sequence shown here is derived from an EMBL/GenBank/DDBJ whole genome shotgun (WGS) entry which is preliminary data.</text>
</comment>
<feature type="domain" description="Guanylate cyclase" evidence="7">
    <location>
        <begin position="554"/>
        <end position="768"/>
    </location>
</feature>
<dbReference type="CDD" id="cd07302">
    <property type="entry name" value="CHD"/>
    <property type="match status" value="1"/>
</dbReference>
<dbReference type="Proteomes" id="UP001497392">
    <property type="component" value="Unassembled WGS sequence"/>
</dbReference>
<evidence type="ECO:0000313" key="8">
    <source>
        <dbReference type="EMBL" id="CAL5219789.1"/>
    </source>
</evidence>
<keyword evidence="3 6" id="KW-1133">Transmembrane helix</keyword>
<keyword evidence="2 6" id="KW-0812">Transmembrane</keyword>
<proteinExistence type="predicted"/>
<dbReference type="InterPro" id="IPR029787">
    <property type="entry name" value="Nucleotide_cyclase"/>
</dbReference>
<evidence type="ECO:0000256" key="3">
    <source>
        <dbReference type="ARBA" id="ARBA00022989"/>
    </source>
</evidence>
<dbReference type="Gene3D" id="3.30.70.1230">
    <property type="entry name" value="Nucleotide cyclase"/>
    <property type="match status" value="1"/>
</dbReference>
<comment type="subcellular location">
    <subcellularLocation>
        <location evidence="1">Membrane</location>
        <topology evidence="1">Multi-pass membrane protein</topology>
    </subcellularLocation>
</comment>
<dbReference type="PANTHER" id="PTHR43336:SF3">
    <property type="entry name" value="GUANYLATE CYCLASE DOMAIN-CONTAINING PROTEIN"/>
    <property type="match status" value="1"/>
</dbReference>
<feature type="transmembrane region" description="Helical" evidence="6">
    <location>
        <begin position="116"/>
        <end position="133"/>
    </location>
</feature>